<dbReference type="AlphaFoldDB" id="Q0D202"/>
<dbReference type="GO" id="GO:0004721">
    <property type="term" value="F:phosphoprotein phosphatase activity"/>
    <property type="evidence" value="ECO:0007669"/>
    <property type="project" value="InterPro"/>
</dbReference>
<proteinExistence type="predicted"/>
<dbReference type="PANTHER" id="PTHR31126:SF73">
    <property type="entry name" value="TYROSINE SPECIFIC PROTEIN PHOSPHATASES DOMAIN-CONTAINING PROTEIN"/>
    <property type="match status" value="1"/>
</dbReference>
<evidence type="ECO:0000313" key="2">
    <source>
        <dbReference type="EMBL" id="EAU38678.1"/>
    </source>
</evidence>
<dbReference type="InterPro" id="IPR026893">
    <property type="entry name" value="Tyr/Ser_Pase_IphP-type"/>
</dbReference>
<dbReference type="Proteomes" id="UP000007963">
    <property type="component" value="Unassembled WGS sequence"/>
</dbReference>
<dbReference type="PROSITE" id="PS00383">
    <property type="entry name" value="TYR_PHOSPHATASE_1"/>
    <property type="match status" value="1"/>
</dbReference>
<dbReference type="HOGENOM" id="CLU_057546_1_3_1"/>
<dbReference type="InterPro" id="IPR016130">
    <property type="entry name" value="Tyr_Pase_AS"/>
</dbReference>
<dbReference type="eggNOG" id="ENOG502SB6D">
    <property type="taxonomic scope" value="Eukaryota"/>
</dbReference>
<dbReference type="RefSeq" id="XP_001210118.1">
    <property type="nucleotide sequence ID" value="XM_001210118.1"/>
</dbReference>
<feature type="domain" description="Tyrosine specific protein phosphatases" evidence="1">
    <location>
        <begin position="148"/>
        <end position="186"/>
    </location>
</feature>
<evidence type="ECO:0000259" key="1">
    <source>
        <dbReference type="PROSITE" id="PS50056"/>
    </source>
</evidence>
<dbReference type="PANTHER" id="PTHR31126">
    <property type="entry name" value="TYROSINE-PROTEIN PHOSPHATASE"/>
    <property type="match status" value="1"/>
</dbReference>
<dbReference type="VEuPathDB" id="FungiDB:ATEG_00032"/>
<sequence>MDTSKTLDLVNLAERDLFDPIPQDTLDQALTTPPFISVPGAFNVRDLGRFDAPYIRPGRVYRSGTLAYLTEDGKKQLHADMGVRLILDLRAVGERASMPAPDIPGVNVVWIPSEGAQQPLDLKDFVGEKGGERGYTKMYLEILEVYAPSYRYALEHIRDEADSNSGILFHCSAGKDRTGVLAALLMGLAGAPDAAIAAEYSLTRIGMEPQKELLSRIFLKSKPDWKVGAPGFSEFVNVKASYMLEFLDALRARYGSIEGYVTSRLGLSDEEVDKIKLALKG</sequence>
<dbReference type="InterPro" id="IPR000387">
    <property type="entry name" value="Tyr_Pase_dom"/>
</dbReference>
<dbReference type="PROSITE" id="PS50056">
    <property type="entry name" value="TYR_PHOSPHATASE_2"/>
    <property type="match status" value="1"/>
</dbReference>
<dbReference type="SUPFAM" id="SSF52799">
    <property type="entry name" value="(Phosphotyrosine protein) phosphatases II"/>
    <property type="match status" value="1"/>
</dbReference>
<gene>
    <name evidence="2" type="ORF">ATEG_00032</name>
</gene>
<dbReference type="EMBL" id="CH476594">
    <property type="protein sequence ID" value="EAU38678.1"/>
    <property type="molecule type" value="Genomic_DNA"/>
</dbReference>
<dbReference type="OMA" id="MHYAYED"/>
<dbReference type="GeneID" id="4354788"/>
<dbReference type="Gene3D" id="3.90.190.10">
    <property type="entry name" value="Protein tyrosine phosphatase superfamily"/>
    <property type="match status" value="1"/>
</dbReference>
<reference evidence="3" key="1">
    <citation type="submission" date="2005-09" db="EMBL/GenBank/DDBJ databases">
        <title>Annotation of the Aspergillus terreus NIH2624 genome.</title>
        <authorList>
            <person name="Birren B.W."/>
            <person name="Lander E.S."/>
            <person name="Galagan J.E."/>
            <person name="Nusbaum C."/>
            <person name="Devon K."/>
            <person name="Henn M."/>
            <person name="Ma L.-J."/>
            <person name="Jaffe D.B."/>
            <person name="Butler J."/>
            <person name="Alvarez P."/>
            <person name="Gnerre S."/>
            <person name="Grabherr M."/>
            <person name="Kleber M."/>
            <person name="Mauceli E.W."/>
            <person name="Brockman W."/>
            <person name="Rounsley S."/>
            <person name="Young S.K."/>
            <person name="LaButti K."/>
            <person name="Pushparaj V."/>
            <person name="DeCaprio D."/>
            <person name="Crawford M."/>
            <person name="Koehrsen M."/>
            <person name="Engels R."/>
            <person name="Montgomery P."/>
            <person name="Pearson M."/>
            <person name="Howarth C."/>
            <person name="Larson L."/>
            <person name="Luoma S."/>
            <person name="White J."/>
            <person name="Alvarado L."/>
            <person name="Kodira C.D."/>
            <person name="Zeng Q."/>
            <person name="Oleary S."/>
            <person name="Yandava C."/>
            <person name="Denning D.W."/>
            <person name="Nierman W.C."/>
            <person name="Milne T."/>
            <person name="Madden K."/>
        </authorList>
    </citation>
    <scope>NUCLEOTIDE SEQUENCE [LARGE SCALE GENOMIC DNA]</scope>
    <source>
        <strain evidence="3">NIH 2624 / FGSC A1156</strain>
    </source>
</reference>
<evidence type="ECO:0000313" key="3">
    <source>
        <dbReference type="Proteomes" id="UP000007963"/>
    </source>
</evidence>
<dbReference type="InterPro" id="IPR029021">
    <property type="entry name" value="Prot-tyrosine_phosphatase-like"/>
</dbReference>
<organism evidence="2 3">
    <name type="scientific">Aspergillus terreus (strain NIH 2624 / FGSC A1156)</name>
    <dbReference type="NCBI Taxonomy" id="341663"/>
    <lineage>
        <taxon>Eukaryota</taxon>
        <taxon>Fungi</taxon>
        <taxon>Dikarya</taxon>
        <taxon>Ascomycota</taxon>
        <taxon>Pezizomycotina</taxon>
        <taxon>Eurotiomycetes</taxon>
        <taxon>Eurotiomycetidae</taxon>
        <taxon>Eurotiales</taxon>
        <taxon>Aspergillaceae</taxon>
        <taxon>Aspergillus</taxon>
        <taxon>Aspergillus subgen. Circumdati</taxon>
    </lineage>
</organism>
<name>Q0D202_ASPTN</name>
<dbReference type="OrthoDB" id="449382at2759"/>
<dbReference type="STRING" id="341663.Q0D202"/>
<dbReference type="Pfam" id="PF13350">
    <property type="entry name" value="Y_phosphatase3"/>
    <property type="match status" value="1"/>
</dbReference>
<accession>Q0D202</accession>
<protein>
    <recommendedName>
        <fullName evidence="1">Tyrosine specific protein phosphatases domain-containing protein</fullName>
    </recommendedName>
</protein>